<evidence type="ECO:0000259" key="5">
    <source>
        <dbReference type="PROSITE" id="PS50931"/>
    </source>
</evidence>
<dbReference type="PRINTS" id="PR00039">
    <property type="entry name" value="HTHLYSR"/>
</dbReference>
<feature type="domain" description="HTH lysR-type" evidence="5">
    <location>
        <begin position="1"/>
        <end position="58"/>
    </location>
</feature>
<dbReference type="Gene3D" id="3.40.190.290">
    <property type="match status" value="1"/>
</dbReference>
<dbReference type="InterPro" id="IPR036390">
    <property type="entry name" value="WH_DNA-bd_sf"/>
</dbReference>
<dbReference type="PROSITE" id="PS50931">
    <property type="entry name" value="HTH_LYSR"/>
    <property type="match status" value="1"/>
</dbReference>
<comment type="caution">
    <text evidence="6">The sequence shown here is derived from an EMBL/GenBank/DDBJ whole genome shotgun (WGS) entry which is preliminary data.</text>
</comment>
<dbReference type="GO" id="GO:0003700">
    <property type="term" value="F:DNA-binding transcription factor activity"/>
    <property type="evidence" value="ECO:0007669"/>
    <property type="project" value="InterPro"/>
</dbReference>
<comment type="similarity">
    <text evidence="1">Belongs to the LysR transcriptional regulatory family.</text>
</comment>
<dbReference type="EMBL" id="JOKG01000004">
    <property type="protein sequence ID" value="KEQ12811.1"/>
    <property type="molecule type" value="Genomic_DNA"/>
</dbReference>
<gene>
    <name evidence="6" type="ORF">GZ77_20360</name>
</gene>
<dbReference type="InterPro" id="IPR036388">
    <property type="entry name" value="WH-like_DNA-bd_sf"/>
</dbReference>
<dbReference type="FunFam" id="1.10.10.10:FF:000001">
    <property type="entry name" value="LysR family transcriptional regulator"/>
    <property type="match status" value="1"/>
</dbReference>
<keyword evidence="3" id="KW-0238">DNA-binding</keyword>
<accession>A0A081N2Y8</accession>
<keyword evidence="7" id="KW-1185">Reference proteome</keyword>
<keyword evidence="2" id="KW-0805">Transcription regulation</keyword>
<dbReference type="InterPro" id="IPR050950">
    <property type="entry name" value="HTH-type_LysR_regulators"/>
</dbReference>
<evidence type="ECO:0000313" key="6">
    <source>
        <dbReference type="EMBL" id="KEQ12811.1"/>
    </source>
</evidence>
<dbReference type="Pfam" id="PF00126">
    <property type="entry name" value="HTH_1"/>
    <property type="match status" value="1"/>
</dbReference>
<name>A0A081N2Y8_9GAMM</name>
<reference evidence="6 7" key="1">
    <citation type="submission" date="2014-06" db="EMBL/GenBank/DDBJ databases">
        <title>Whole Genome Sequences of Three Symbiotic Endozoicomonas Bacteria.</title>
        <authorList>
            <person name="Neave M.J."/>
            <person name="Apprill A."/>
            <person name="Voolstra C.R."/>
        </authorList>
    </citation>
    <scope>NUCLEOTIDE SEQUENCE [LARGE SCALE GENOMIC DNA]</scope>
    <source>
        <strain evidence="6 7">LMG 24815</strain>
    </source>
</reference>
<dbReference type="SUPFAM" id="SSF46785">
    <property type="entry name" value="Winged helix' DNA-binding domain"/>
    <property type="match status" value="1"/>
</dbReference>
<dbReference type="SUPFAM" id="SSF53850">
    <property type="entry name" value="Periplasmic binding protein-like II"/>
    <property type="match status" value="1"/>
</dbReference>
<dbReference type="Pfam" id="PF03466">
    <property type="entry name" value="LysR_substrate"/>
    <property type="match status" value="1"/>
</dbReference>
<evidence type="ECO:0000313" key="7">
    <source>
        <dbReference type="Proteomes" id="UP000028006"/>
    </source>
</evidence>
<dbReference type="CDD" id="cd05466">
    <property type="entry name" value="PBP2_LTTR_substrate"/>
    <property type="match status" value="1"/>
</dbReference>
<dbReference type="AlphaFoldDB" id="A0A081N2Y8"/>
<dbReference type="Gene3D" id="1.10.10.10">
    <property type="entry name" value="Winged helix-like DNA-binding domain superfamily/Winged helix DNA-binding domain"/>
    <property type="match status" value="1"/>
</dbReference>
<protein>
    <submittedName>
        <fullName evidence="6">LysR family transcriptional regulator</fullName>
    </submittedName>
</protein>
<dbReference type="InterPro" id="IPR000847">
    <property type="entry name" value="LysR_HTH_N"/>
</dbReference>
<organism evidence="6 7">
    <name type="scientific">Endozoicomonas montiporae</name>
    <dbReference type="NCBI Taxonomy" id="1027273"/>
    <lineage>
        <taxon>Bacteria</taxon>
        <taxon>Pseudomonadati</taxon>
        <taxon>Pseudomonadota</taxon>
        <taxon>Gammaproteobacteria</taxon>
        <taxon>Oceanospirillales</taxon>
        <taxon>Endozoicomonadaceae</taxon>
        <taxon>Endozoicomonas</taxon>
    </lineage>
</organism>
<dbReference type="eggNOG" id="COG0583">
    <property type="taxonomic scope" value="Bacteria"/>
</dbReference>
<evidence type="ECO:0000256" key="3">
    <source>
        <dbReference type="ARBA" id="ARBA00023125"/>
    </source>
</evidence>
<evidence type="ECO:0000256" key="4">
    <source>
        <dbReference type="ARBA" id="ARBA00023163"/>
    </source>
</evidence>
<dbReference type="RefSeq" id="WP_034878189.1">
    <property type="nucleotide sequence ID" value="NZ_JOKG01000004.1"/>
</dbReference>
<dbReference type="GO" id="GO:0003677">
    <property type="term" value="F:DNA binding"/>
    <property type="evidence" value="ECO:0007669"/>
    <property type="project" value="UniProtKB-KW"/>
</dbReference>
<sequence>MNPRHLHYFVTLAETKHFTRAAEKLHIAQPALSIAIKKLEHEFDLQLFRRNERQVSLTSEGSVLLTHARRILQQIDGAKLAMAELKGLEKGEVKLGMPNMLGSYYFPEILIAFKRRYPNIRLTLVEAGSHSIRKKLCEGELDLGIISSDQMEEELLSKHLFSSEITAVVGRNHRFSNKSTLTFDEFFQEELAMFKSGYFHREYIDAVCKQYDFLPKYAFETNLLPMILSAVRHDFAITALLKMVADHEDDIVSIPFANPIRLDIAISWRKRGYLSVAERAFIEFLTTEINKK</sequence>
<proteinExistence type="inferred from homology"/>
<keyword evidence="4" id="KW-0804">Transcription</keyword>
<dbReference type="InterPro" id="IPR005119">
    <property type="entry name" value="LysR_subst-bd"/>
</dbReference>
<dbReference type="GO" id="GO:0005829">
    <property type="term" value="C:cytosol"/>
    <property type="evidence" value="ECO:0007669"/>
    <property type="project" value="TreeGrafter"/>
</dbReference>
<dbReference type="PANTHER" id="PTHR30419:SF30">
    <property type="entry name" value="LYSR FAMILY TRANSCRIPTIONAL REGULATOR"/>
    <property type="match status" value="1"/>
</dbReference>
<dbReference type="PANTHER" id="PTHR30419">
    <property type="entry name" value="HTH-TYPE TRANSCRIPTIONAL REGULATOR YBHD"/>
    <property type="match status" value="1"/>
</dbReference>
<dbReference type="Proteomes" id="UP000028006">
    <property type="component" value="Unassembled WGS sequence"/>
</dbReference>
<evidence type="ECO:0000256" key="1">
    <source>
        <dbReference type="ARBA" id="ARBA00009437"/>
    </source>
</evidence>
<evidence type="ECO:0000256" key="2">
    <source>
        <dbReference type="ARBA" id="ARBA00023015"/>
    </source>
</evidence>